<evidence type="ECO:0000256" key="3">
    <source>
        <dbReference type="SAM" id="SignalP"/>
    </source>
</evidence>
<comment type="caution">
    <text evidence="4">The sequence shown here is derived from an EMBL/GenBank/DDBJ whole genome shotgun (WGS) entry which is preliminary data.</text>
</comment>
<feature type="chain" id="PRO_5040286608" description="Mid2 domain-containing protein" evidence="3">
    <location>
        <begin position="20"/>
        <end position="318"/>
    </location>
</feature>
<evidence type="ECO:0000256" key="1">
    <source>
        <dbReference type="SAM" id="MobiDB-lite"/>
    </source>
</evidence>
<sequence length="318" mass="33935">MRIFPSLIFCSSLATAVLAFGSASCYYANGTEISNTEIKQCSDGVTTLCCALNRENTPGNETNVMGWTQDECLPNGICQNRYMTDGTASTTWWLEYCTNSDPTSSECLDVCRHTRDAAGGSRMTPCGVSGNGDYNALDDTRDVTRWCCGDSDSCCTNNIDVVELPRNFTGHAVKSSASSSSSSSTPTASSTTSSQASPTSSPTSTDTKAPEVGDNGLSTGVKAGIGAGAAIGSIAILLAVFFGRKAYGYRKLAKRREAEDKYALQPHLYGHEHKYAHTDSAPSELYTTSTTHPAEMPSAEQPRAPSELPVSHDRYDRD</sequence>
<organism evidence="4 5">
    <name type="scientific">Paraphaeosphaeria minitans</name>
    <dbReference type="NCBI Taxonomy" id="565426"/>
    <lineage>
        <taxon>Eukaryota</taxon>
        <taxon>Fungi</taxon>
        <taxon>Dikarya</taxon>
        <taxon>Ascomycota</taxon>
        <taxon>Pezizomycotina</taxon>
        <taxon>Dothideomycetes</taxon>
        <taxon>Pleosporomycetidae</taxon>
        <taxon>Pleosporales</taxon>
        <taxon>Massarineae</taxon>
        <taxon>Didymosphaeriaceae</taxon>
        <taxon>Paraphaeosphaeria</taxon>
    </lineage>
</organism>
<evidence type="ECO:0000256" key="2">
    <source>
        <dbReference type="SAM" id="Phobius"/>
    </source>
</evidence>
<keyword evidence="2" id="KW-1133">Transmembrane helix</keyword>
<feature type="transmembrane region" description="Helical" evidence="2">
    <location>
        <begin position="223"/>
        <end position="242"/>
    </location>
</feature>
<evidence type="ECO:0008006" key="6">
    <source>
        <dbReference type="Google" id="ProtNLM"/>
    </source>
</evidence>
<dbReference type="PROSITE" id="PS51257">
    <property type="entry name" value="PROKAR_LIPOPROTEIN"/>
    <property type="match status" value="1"/>
</dbReference>
<protein>
    <recommendedName>
        <fullName evidence="6">Mid2 domain-containing protein</fullName>
    </recommendedName>
</protein>
<feature type="region of interest" description="Disordered" evidence="1">
    <location>
        <begin position="172"/>
        <end position="215"/>
    </location>
</feature>
<evidence type="ECO:0000313" key="4">
    <source>
        <dbReference type="EMBL" id="KAF9730952.1"/>
    </source>
</evidence>
<dbReference type="EMBL" id="WJXW01000013">
    <property type="protein sequence ID" value="KAF9730952.1"/>
    <property type="molecule type" value="Genomic_DNA"/>
</dbReference>
<gene>
    <name evidence="4" type="ORF">PMIN01_10910</name>
</gene>
<keyword evidence="2" id="KW-0472">Membrane</keyword>
<dbReference type="Proteomes" id="UP000756921">
    <property type="component" value="Unassembled WGS sequence"/>
</dbReference>
<keyword evidence="3" id="KW-0732">Signal</keyword>
<keyword evidence="5" id="KW-1185">Reference proteome</keyword>
<keyword evidence="2" id="KW-0812">Transmembrane</keyword>
<dbReference type="OrthoDB" id="5215637at2759"/>
<feature type="compositionally biased region" description="Low complexity" evidence="1">
    <location>
        <begin position="175"/>
        <end position="205"/>
    </location>
</feature>
<evidence type="ECO:0000313" key="5">
    <source>
        <dbReference type="Proteomes" id="UP000756921"/>
    </source>
</evidence>
<accession>A0A9P6G8A6</accession>
<dbReference type="AlphaFoldDB" id="A0A9P6G8A6"/>
<proteinExistence type="predicted"/>
<name>A0A9P6G8A6_9PLEO</name>
<feature type="signal peptide" evidence="3">
    <location>
        <begin position="1"/>
        <end position="19"/>
    </location>
</feature>
<reference evidence="4" key="1">
    <citation type="journal article" date="2020" name="Mol. Plant Microbe Interact.">
        <title>Genome Sequence of the Biocontrol Agent Coniothyrium minitans strain Conio (IMI 134523).</title>
        <authorList>
            <person name="Patel D."/>
            <person name="Shittu T.A."/>
            <person name="Baroncelli R."/>
            <person name="Muthumeenakshi S."/>
            <person name="Osborne T.H."/>
            <person name="Janganan T.K."/>
            <person name="Sreenivasaprasad S."/>
        </authorList>
    </citation>
    <scope>NUCLEOTIDE SEQUENCE</scope>
    <source>
        <strain evidence="4">Conio</strain>
    </source>
</reference>
<feature type="region of interest" description="Disordered" evidence="1">
    <location>
        <begin position="276"/>
        <end position="318"/>
    </location>
</feature>